<protein>
    <submittedName>
        <fullName evidence="2">Uncharacterized protein</fullName>
    </submittedName>
</protein>
<evidence type="ECO:0000313" key="2">
    <source>
        <dbReference type="EMBL" id="CAI9303602.1"/>
    </source>
</evidence>
<dbReference type="Proteomes" id="UP001177003">
    <property type="component" value="Chromosome 9"/>
</dbReference>
<evidence type="ECO:0000256" key="1">
    <source>
        <dbReference type="SAM" id="Phobius"/>
    </source>
</evidence>
<sequence length="119" mass="12900">MVACLVLFSGGMETIGEIDGDKVFMFAELIAIYISMVVYAVALSVGPILWRKIEVHARNAMLIAAAAMAIAVHMVILRKIGGDYWLRLYANATFTVLATLACGFIFFVTSRDSVGSVGY</sequence>
<dbReference type="AlphaFoldDB" id="A0AA36A4Z9"/>
<gene>
    <name evidence="2" type="ORF">LSALG_LOCUS42026</name>
</gene>
<feature type="transmembrane region" description="Helical" evidence="1">
    <location>
        <begin position="88"/>
        <end position="109"/>
    </location>
</feature>
<evidence type="ECO:0000313" key="3">
    <source>
        <dbReference type="Proteomes" id="UP001177003"/>
    </source>
</evidence>
<feature type="transmembrane region" description="Helical" evidence="1">
    <location>
        <begin position="57"/>
        <end position="76"/>
    </location>
</feature>
<dbReference type="EMBL" id="OX465085">
    <property type="protein sequence ID" value="CAI9303602.1"/>
    <property type="molecule type" value="Genomic_DNA"/>
</dbReference>
<keyword evidence="1" id="KW-0472">Membrane</keyword>
<keyword evidence="3" id="KW-1185">Reference proteome</keyword>
<proteinExistence type="predicted"/>
<feature type="transmembrane region" description="Helical" evidence="1">
    <location>
        <begin position="30"/>
        <end position="50"/>
    </location>
</feature>
<accession>A0AA36A4Z9</accession>
<name>A0AA36A4Z9_LACSI</name>
<reference evidence="2" key="1">
    <citation type="submission" date="2023-04" db="EMBL/GenBank/DDBJ databases">
        <authorList>
            <person name="Vijverberg K."/>
            <person name="Xiong W."/>
            <person name="Schranz E."/>
        </authorList>
    </citation>
    <scope>NUCLEOTIDE SEQUENCE</scope>
</reference>
<keyword evidence="1" id="KW-1133">Transmembrane helix</keyword>
<organism evidence="2 3">
    <name type="scientific">Lactuca saligna</name>
    <name type="common">Willowleaf lettuce</name>
    <dbReference type="NCBI Taxonomy" id="75948"/>
    <lineage>
        <taxon>Eukaryota</taxon>
        <taxon>Viridiplantae</taxon>
        <taxon>Streptophyta</taxon>
        <taxon>Embryophyta</taxon>
        <taxon>Tracheophyta</taxon>
        <taxon>Spermatophyta</taxon>
        <taxon>Magnoliopsida</taxon>
        <taxon>eudicotyledons</taxon>
        <taxon>Gunneridae</taxon>
        <taxon>Pentapetalae</taxon>
        <taxon>asterids</taxon>
        <taxon>campanulids</taxon>
        <taxon>Asterales</taxon>
        <taxon>Asteraceae</taxon>
        <taxon>Cichorioideae</taxon>
        <taxon>Cichorieae</taxon>
        <taxon>Lactucinae</taxon>
        <taxon>Lactuca</taxon>
    </lineage>
</organism>
<keyword evidence="1" id="KW-0812">Transmembrane</keyword>